<protein>
    <submittedName>
        <fullName evidence="1">Gp650</fullName>
    </submittedName>
</protein>
<dbReference type="Proteomes" id="UP000009273">
    <property type="component" value="Segment"/>
</dbReference>
<organism evidence="1 2">
    <name type="scientific">Bacillus phage G</name>
    <dbReference type="NCBI Taxonomy" id="2884420"/>
    <lineage>
        <taxon>Viruses</taxon>
        <taxon>Duplodnaviria</taxon>
        <taxon>Heunggongvirae</taxon>
        <taxon>Uroviricota</taxon>
        <taxon>Caudoviricetes</taxon>
        <taxon>Donellivirus</taxon>
        <taxon>Donellivirus gee</taxon>
    </lineage>
</organism>
<accession>G3MB30</accession>
<name>G3MB30_9CAUD</name>
<dbReference type="EMBL" id="JN638751">
    <property type="protein sequence ID" value="AEO93893.1"/>
    <property type="molecule type" value="Genomic_DNA"/>
</dbReference>
<gene>
    <name evidence="1" type="primary">650</name>
    <name evidence="1" type="ORF">G_650</name>
</gene>
<reference evidence="1 2" key="1">
    <citation type="submission" date="2011-09" db="EMBL/GenBank/DDBJ databases">
        <authorList>
            <person name="Pope W.H."/>
            <person name="Pedulla M.L."/>
            <person name="Ford M.E."/>
            <person name="Peebles C.L."/>
            <person name="Hatfull G.H."/>
            <person name="Hendrix R.W."/>
        </authorList>
    </citation>
    <scope>NUCLEOTIDE SEQUENCE [LARGE SCALE GENOMIC DNA]</scope>
    <source>
        <strain evidence="1">G</strain>
    </source>
</reference>
<dbReference type="RefSeq" id="YP_009015942.1">
    <property type="nucleotide sequence ID" value="NC_023719.1"/>
</dbReference>
<proteinExistence type="predicted"/>
<evidence type="ECO:0000313" key="1">
    <source>
        <dbReference type="EMBL" id="AEO93893.1"/>
    </source>
</evidence>
<keyword evidence="2" id="KW-1185">Reference proteome</keyword>
<evidence type="ECO:0000313" key="2">
    <source>
        <dbReference type="Proteomes" id="UP000009273"/>
    </source>
</evidence>
<sequence>MKAKEKALKYLSGYPERYPEGYTKIDSLIEPLCKLLTEKGYVTLHSCSSHVRIRSYKKSMFTKVEEDERFFSPFLGWYVSFVVTHSIKDIQKAVKIINKKYGYGIRVYKRPAFQGVTRRWMLEKFIDTSWNDDKIYELNKNVYLEFKKFFEELN</sequence>
<dbReference type="KEGG" id="vg:18563858"/>
<dbReference type="GeneID" id="18563858"/>